<reference evidence="2" key="1">
    <citation type="journal article" date="2019" name="Int. J. Syst. Evol. Microbiol.">
        <title>The Global Catalogue of Microorganisms (GCM) 10K type strain sequencing project: providing services to taxonomists for standard genome sequencing and annotation.</title>
        <authorList>
            <consortium name="The Broad Institute Genomics Platform"/>
            <consortium name="The Broad Institute Genome Sequencing Center for Infectious Disease"/>
            <person name="Wu L."/>
            <person name="Ma J."/>
        </authorList>
    </citation>
    <scope>NUCLEOTIDE SEQUENCE [LARGE SCALE GENOMIC DNA]</scope>
    <source>
        <strain evidence="2">JCM 16898</strain>
    </source>
</reference>
<comment type="caution">
    <text evidence="1">The sequence shown here is derived from an EMBL/GenBank/DDBJ whole genome shotgun (WGS) entry which is preliminary data.</text>
</comment>
<dbReference type="InterPro" id="IPR029044">
    <property type="entry name" value="Nucleotide-diphossugar_trans"/>
</dbReference>
<dbReference type="PANTHER" id="PTHR36529">
    <property type="entry name" value="SLL1095 PROTEIN"/>
    <property type="match status" value="1"/>
</dbReference>
<evidence type="ECO:0000313" key="1">
    <source>
        <dbReference type="EMBL" id="GAA3547376.1"/>
    </source>
</evidence>
<organism evidence="1 2">
    <name type="scientific">Amycolatopsis ultiminotia</name>
    <dbReference type="NCBI Taxonomy" id="543629"/>
    <lineage>
        <taxon>Bacteria</taxon>
        <taxon>Bacillati</taxon>
        <taxon>Actinomycetota</taxon>
        <taxon>Actinomycetes</taxon>
        <taxon>Pseudonocardiales</taxon>
        <taxon>Pseudonocardiaceae</taxon>
        <taxon>Amycolatopsis</taxon>
    </lineage>
</organism>
<dbReference type="InterPro" id="IPR018641">
    <property type="entry name" value="Trfase_1_rSAM/seldom-assoc"/>
</dbReference>
<proteinExistence type="predicted"/>
<sequence length="217" mass="22336">MTAAVVLVLAKAPVPGRVKTRLCPPATPEQAARIAAAALLDTMDAVRATPGVQPVIALAGDPAATGIEHLLREIPVVGQRGASLGERIAAAHADTAGLFPDTPVLQIGMDTPQISAGLLGECRDRLRQPGTDAVLGPADDGGWWLLGLRDPLRAVVVTPVPTSRSDTGARTRQALAEHGLRTTDVPALADVDTMPIARTVAAGLPGSRFAAAVEQVR</sequence>
<dbReference type="Pfam" id="PF09837">
    <property type="entry name" value="DUF2064"/>
    <property type="match status" value="1"/>
</dbReference>
<dbReference type="EMBL" id="BAAAZN010000006">
    <property type="protein sequence ID" value="GAA3547376.1"/>
    <property type="molecule type" value="Genomic_DNA"/>
</dbReference>
<evidence type="ECO:0000313" key="2">
    <source>
        <dbReference type="Proteomes" id="UP001500689"/>
    </source>
</evidence>
<protein>
    <submittedName>
        <fullName evidence="1">DUF2064 domain-containing protein</fullName>
    </submittedName>
</protein>
<dbReference type="RefSeq" id="WP_344860726.1">
    <property type="nucleotide sequence ID" value="NZ_BAAAZN010000006.1"/>
</dbReference>
<dbReference type="PANTHER" id="PTHR36529:SF1">
    <property type="entry name" value="GLYCOSYLTRANSFERASE"/>
    <property type="match status" value="1"/>
</dbReference>
<gene>
    <name evidence="1" type="ORF">GCM10022222_33750</name>
</gene>
<dbReference type="Gene3D" id="3.90.550.10">
    <property type="entry name" value="Spore Coat Polysaccharide Biosynthesis Protein SpsA, Chain A"/>
    <property type="match status" value="1"/>
</dbReference>
<accession>A0ABP6W821</accession>
<keyword evidence="2" id="KW-1185">Reference proteome</keyword>
<name>A0ABP6W821_9PSEU</name>
<dbReference type="SUPFAM" id="SSF53448">
    <property type="entry name" value="Nucleotide-diphospho-sugar transferases"/>
    <property type="match status" value="1"/>
</dbReference>
<dbReference type="Proteomes" id="UP001500689">
    <property type="component" value="Unassembled WGS sequence"/>
</dbReference>